<keyword evidence="1" id="KW-0812">Transmembrane</keyword>
<sequence length="120" mass="13883">MSTGWFKVLFGVVGFVFFCAGVFHFLAIFFPNISEPLPWWEHALFVLINFTMAGLWAFRVKWLPWAFLALTIQQLWQHGGDLIHGLQEHPPRIDWQSVFALGGLVPMWLLMRAWVKAGKP</sequence>
<protein>
    <submittedName>
        <fullName evidence="2">Uncharacterized protein</fullName>
    </submittedName>
</protein>
<keyword evidence="1" id="KW-0472">Membrane</keyword>
<dbReference type="AlphaFoldDB" id="A0A2W5TD32"/>
<keyword evidence="1" id="KW-1133">Transmembrane helix</keyword>
<evidence type="ECO:0000313" key="3">
    <source>
        <dbReference type="Proteomes" id="UP000249061"/>
    </source>
</evidence>
<dbReference type="Proteomes" id="UP000249061">
    <property type="component" value="Unassembled WGS sequence"/>
</dbReference>
<reference evidence="2 3" key="1">
    <citation type="submission" date="2017-08" db="EMBL/GenBank/DDBJ databases">
        <title>Infants hospitalized years apart are colonized by the same room-sourced microbial strains.</title>
        <authorList>
            <person name="Brooks B."/>
            <person name="Olm M.R."/>
            <person name="Firek B.A."/>
            <person name="Baker R."/>
            <person name="Thomas B.C."/>
            <person name="Morowitz M.J."/>
            <person name="Banfield J.F."/>
        </authorList>
    </citation>
    <scope>NUCLEOTIDE SEQUENCE [LARGE SCALE GENOMIC DNA]</scope>
    <source>
        <strain evidence="2">S2_003_000_R2_14</strain>
    </source>
</reference>
<proteinExistence type="predicted"/>
<evidence type="ECO:0000313" key="2">
    <source>
        <dbReference type="EMBL" id="PZR11093.1"/>
    </source>
</evidence>
<dbReference type="EMBL" id="QFQP01000015">
    <property type="protein sequence ID" value="PZR11093.1"/>
    <property type="molecule type" value="Genomic_DNA"/>
</dbReference>
<evidence type="ECO:0000256" key="1">
    <source>
        <dbReference type="SAM" id="Phobius"/>
    </source>
</evidence>
<feature type="transmembrane region" description="Helical" evidence="1">
    <location>
        <begin position="42"/>
        <end position="58"/>
    </location>
</feature>
<organism evidence="2 3">
    <name type="scientific">Archangium gephyra</name>
    <dbReference type="NCBI Taxonomy" id="48"/>
    <lineage>
        <taxon>Bacteria</taxon>
        <taxon>Pseudomonadati</taxon>
        <taxon>Myxococcota</taxon>
        <taxon>Myxococcia</taxon>
        <taxon>Myxococcales</taxon>
        <taxon>Cystobacterineae</taxon>
        <taxon>Archangiaceae</taxon>
        <taxon>Archangium</taxon>
    </lineage>
</organism>
<accession>A0A2W5TD32</accession>
<feature type="transmembrane region" description="Helical" evidence="1">
    <location>
        <begin position="6"/>
        <end position="30"/>
    </location>
</feature>
<gene>
    <name evidence="2" type="ORF">DI536_18315</name>
</gene>
<name>A0A2W5TD32_9BACT</name>
<comment type="caution">
    <text evidence="2">The sequence shown here is derived from an EMBL/GenBank/DDBJ whole genome shotgun (WGS) entry which is preliminary data.</text>
</comment>